<keyword evidence="5" id="KW-1185">Reference proteome</keyword>
<dbReference type="InterPro" id="IPR008979">
    <property type="entry name" value="Galactose-bd-like_sf"/>
</dbReference>
<dbReference type="KEGG" id="plyc:GXP70_06045"/>
<dbReference type="Gene3D" id="2.102.20.10">
    <property type="entry name" value="Beta-galactosidase, domain 2"/>
    <property type="match status" value="1"/>
</dbReference>
<dbReference type="InterPro" id="IPR031330">
    <property type="entry name" value="Gly_Hdrlase_35_cat"/>
</dbReference>
<dbReference type="InterPro" id="IPR037110">
    <property type="entry name" value="Betagal_dom2_sf"/>
</dbReference>
<name>A0A6C0FQZ5_9BACL</name>
<dbReference type="SUPFAM" id="SSF49785">
    <property type="entry name" value="Galactose-binding domain-like"/>
    <property type="match status" value="1"/>
</dbReference>
<evidence type="ECO:0000256" key="2">
    <source>
        <dbReference type="RuleBase" id="RU003679"/>
    </source>
</evidence>
<organism evidence="4 5">
    <name type="scientific">Paenibacillus lycopersici</name>
    <dbReference type="NCBI Taxonomy" id="2704462"/>
    <lineage>
        <taxon>Bacteria</taxon>
        <taxon>Bacillati</taxon>
        <taxon>Bacillota</taxon>
        <taxon>Bacilli</taxon>
        <taxon>Bacillales</taxon>
        <taxon>Paenibacillaceae</taxon>
        <taxon>Paenibacillus</taxon>
    </lineage>
</organism>
<evidence type="ECO:0000313" key="4">
    <source>
        <dbReference type="EMBL" id="QHT59556.1"/>
    </source>
</evidence>
<dbReference type="InterPro" id="IPR017853">
    <property type="entry name" value="GH"/>
</dbReference>
<dbReference type="PRINTS" id="PR00742">
    <property type="entry name" value="GLHYDRLASE35"/>
</dbReference>
<dbReference type="EMBL" id="CP048209">
    <property type="protein sequence ID" value="QHT59556.1"/>
    <property type="molecule type" value="Genomic_DNA"/>
</dbReference>
<dbReference type="Gene3D" id="2.60.120.260">
    <property type="entry name" value="Galactose-binding domain-like"/>
    <property type="match status" value="3"/>
</dbReference>
<dbReference type="PANTHER" id="PTHR23421">
    <property type="entry name" value="BETA-GALACTOSIDASE RELATED"/>
    <property type="match status" value="1"/>
</dbReference>
<comment type="similarity">
    <text evidence="1 2">Belongs to the glycosyl hydrolase 35 family.</text>
</comment>
<dbReference type="GO" id="GO:0005975">
    <property type="term" value="P:carbohydrate metabolic process"/>
    <property type="evidence" value="ECO:0007669"/>
    <property type="project" value="InterPro"/>
</dbReference>
<dbReference type="RefSeq" id="WP_162355622.1">
    <property type="nucleotide sequence ID" value="NZ_CP048209.1"/>
</dbReference>
<sequence length="961" mass="103164">MNMETTSGVPLQLSASSLRIAGQAEIVLCASLFYFRIPRAYWRERMEQVKAFGYNAVDVYFPWNYHEREEGCWDFAGERDAEAFLRLAAEIGLWVVARPGPYICSEYDGGGLPAYLYAKPDMTIRSADPAYMGTVKKWYERIIPLLAKYELNRGGTVICVQLENELDFYDCPDPAAYIAALRDLAIAGGVESPLIACAGQGGLYEASGLVDGVVPTCNFYPNDRDPAFEDKAASYEQRLAGMDLPLMVTETNRSHFLLRRLLSCGAKLVGPYLQASGTNFGFTNGTNNWGDPLAFMTSDYDFHGMISPEGHVRQEAYEGLLMRRVIRTYGGALAEAATAPADGIANLEGARPAGSTLLNRQLELTGGGHLLFLANVGETAETVGLRLRGQGGGADEAVVPQASRLQSVPSRCAILPVGVPLAPWGVEGTLRYATAELSDARDTADRTVLVFHAEQDQEGEIAIAFGQAAALQEAVNMNVNEQGQDAASGFVLTFRAEAGRRASCTIKLADGQVLVLAGLAREDALLLRGIEDDGSLSFEPAIAYDLAPRELNVGWTAKELNPTEPMDAGNAISTAEAEYLEPNGIYRGFAWYKAVSGASADADVQGLLIREGSDAISLYADGAFIGTCTPGGGSRFLPSAGIGGGSELTARVEIWGHTNFDDPRLPGLRLNSLKGLRGIAAVTSIQRLTSNWRVRRVASAAADPALLDTACDDGEWASVGFGGWLSPDHPAHEHYRRRFMASATADSFTLQFRGIQSLAHVYVNGAYAGFVNPFDPFLDISAHVQPGEETLVAVFLQRVLGLPAGEVTLYEGSAAREWRLSAAGEEELLAHAQRHEAAASAAELPMSLAAGGTAWLYGELPDEARDVPGGWRVQAEGSGMKLTVLFNGTIVGRLWTPGGAARPVFSGGDQRSFYLPGAWMRESGNGLAILLEAVEAGETSRLERLIFTPVGERVKRNSGEG</sequence>
<feature type="domain" description="Glycoside hydrolase 35 catalytic" evidence="3">
    <location>
        <begin position="18"/>
        <end position="319"/>
    </location>
</feature>
<reference evidence="4 5" key="1">
    <citation type="submission" date="2020-01" db="EMBL/GenBank/DDBJ databases">
        <title>Paenibacillus sp. nov., isolated from tomato rhizosphere.</title>
        <authorList>
            <person name="Weon H.-Y."/>
            <person name="Lee S.A."/>
        </authorList>
    </citation>
    <scope>NUCLEOTIDE SEQUENCE [LARGE SCALE GENOMIC DNA]</scope>
    <source>
        <strain evidence="4 5">12200R-189</strain>
    </source>
</reference>
<protein>
    <recommendedName>
        <fullName evidence="3">Glycoside hydrolase 35 catalytic domain-containing protein</fullName>
    </recommendedName>
</protein>
<dbReference type="Proteomes" id="UP000476064">
    <property type="component" value="Chromosome"/>
</dbReference>
<dbReference type="SUPFAM" id="SSF51445">
    <property type="entry name" value="(Trans)glycosidases"/>
    <property type="match status" value="1"/>
</dbReference>
<dbReference type="AlphaFoldDB" id="A0A6C0FQZ5"/>
<dbReference type="Pfam" id="PF01301">
    <property type="entry name" value="Glyco_hydro_35"/>
    <property type="match status" value="1"/>
</dbReference>
<gene>
    <name evidence="4" type="ORF">GXP70_06045</name>
</gene>
<dbReference type="InterPro" id="IPR001944">
    <property type="entry name" value="Glycoside_Hdrlase_35"/>
</dbReference>
<evidence type="ECO:0000259" key="3">
    <source>
        <dbReference type="Pfam" id="PF01301"/>
    </source>
</evidence>
<dbReference type="Gene3D" id="3.20.20.80">
    <property type="entry name" value="Glycosidases"/>
    <property type="match status" value="1"/>
</dbReference>
<proteinExistence type="inferred from homology"/>
<evidence type="ECO:0000256" key="1">
    <source>
        <dbReference type="ARBA" id="ARBA00009809"/>
    </source>
</evidence>
<accession>A0A6C0FQZ5</accession>
<evidence type="ECO:0000313" key="5">
    <source>
        <dbReference type="Proteomes" id="UP000476064"/>
    </source>
</evidence>
<dbReference type="GO" id="GO:0004553">
    <property type="term" value="F:hydrolase activity, hydrolyzing O-glycosyl compounds"/>
    <property type="evidence" value="ECO:0007669"/>
    <property type="project" value="InterPro"/>
</dbReference>